<evidence type="ECO:0000313" key="3">
    <source>
        <dbReference type="EMBL" id="ACZ19642.1"/>
    </source>
</evidence>
<dbReference type="Pfam" id="PF17820">
    <property type="entry name" value="PDZ_6"/>
    <property type="match status" value="2"/>
</dbReference>
<dbReference type="PANTHER" id="PTHR22939:SF129">
    <property type="entry name" value="SERINE PROTEASE HTRA2, MITOCHONDRIAL"/>
    <property type="match status" value="1"/>
</dbReference>
<organism evidence="3 4">
    <name type="scientific">Thermanaerovibrio acidaminovorans (strain ATCC 49978 / DSM 6589 / Su883)</name>
    <name type="common">Selenomonas acidaminovorans</name>
    <dbReference type="NCBI Taxonomy" id="525903"/>
    <lineage>
        <taxon>Bacteria</taxon>
        <taxon>Thermotogati</taxon>
        <taxon>Synergistota</taxon>
        <taxon>Synergistia</taxon>
        <taxon>Synergistales</taxon>
        <taxon>Synergistaceae</taxon>
        <taxon>Thermanaerovibrio</taxon>
    </lineage>
</organism>
<keyword evidence="4" id="KW-1185">Reference proteome</keyword>
<sequence>MTRALRHLVSLTALIGALWSWSPALGAVEYWHVPTFYATAQEAEGAIRNMQDRFVGWEGLPLRRIEVDPMGFRTFGAVDYTETRQQWVYTGLGILGGHNQTVVEPIHEEEVTVVPLRKVRGLRLMNYPELNKNYKWGVSLRVEGASGYEIKTFRTPTRESAETLFNGLISLAVAAGADVILPRLGFTFEDVAEKDLKGPLKDLGLKEPKGVKVTWVIQEGPAHLGGLRVGDVLVECNGVPVESVEQWNRDIRGKFPSYEIRVLRKEGPASVTLTPLPEDRFPKAPPTLTFAQPLQSTVQPQQDSKAPVRLGLSLRLPNQTELQALNGHKGAVISSLTPGGVAEAAGLKVGDVLVECNGSPVTSPEALGELLVNGENQLKVLRGGNLLTFKVAPEVSY</sequence>
<dbReference type="InterPro" id="IPR041489">
    <property type="entry name" value="PDZ_6"/>
</dbReference>
<evidence type="ECO:0000259" key="2">
    <source>
        <dbReference type="PROSITE" id="PS50106"/>
    </source>
</evidence>
<gene>
    <name evidence="3" type="ordered locus">Taci_1411</name>
</gene>
<dbReference type="InterPro" id="IPR001478">
    <property type="entry name" value="PDZ"/>
</dbReference>
<evidence type="ECO:0000313" key="4">
    <source>
        <dbReference type="Proteomes" id="UP000002030"/>
    </source>
</evidence>
<proteinExistence type="inferred from homology"/>
<dbReference type="EnsemblBacteria" id="ACZ19642">
    <property type="protein sequence ID" value="ACZ19642"/>
    <property type="gene ID" value="Taci_1411"/>
</dbReference>
<comment type="similarity">
    <text evidence="1">Belongs to the peptidase S1C family.</text>
</comment>
<dbReference type="PROSITE" id="PS50106">
    <property type="entry name" value="PDZ"/>
    <property type="match status" value="2"/>
</dbReference>
<evidence type="ECO:0000256" key="1">
    <source>
        <dbReference type="ARBA" id="ARBA00010541"/>
    </source>
</evidence>
<dbReference type="Gene3D" id="2.30.42.10">
    <property type="match status" value="2"/>
</dbReference>
<dbReference type="KEGG" id="tai:Taci_1411"/>
<dbReference type="STRING" id="525903.Taci_1411"/>
<dbReference type="Proteomes" id="UP000002030">
    <property type="component" value="Chromosome"/>
</dbReference>
<feature type="domain" description="PDZ" evidence="2">
    <location>
        <begin position="168"/>
        <end position="244"/>
    </location>
</feature>
<name>D1B6K1_THEAS</name>
<accession>D1B6K1</accession>
<reference evidence="3 4" key="1">
    <citation type="journal article" date="2009" name="Stand. Genomic Sci.">
        <title>Complete genome sequence of Thermanaerovibrio acidaminovorans type strain (Su883).</title>
        <authorList>
            <person name="Chovatia M."/>
            <person name="Sikorski J."/>
            <person name="Schroder M."/>
            <person name="Lapidus A."/>
            <person name="Nolan M."/>
            <person name="Tice H."/>
            <person name="Glavina Del Rio T."/>
            <person name="Copeland A."/>
            <person name="Cheng J.F."/>
            <person name="Lucas S."/>
            <person name="Chen F."/>
            <person name="Bruce D."/>
            <person name="Goodwin L."/>
            <person name="Pitluck S."/>
            <person name="Ivanova N."/>
            <person name="Mavromatis K."/>
            <person name="Ovchinnikova G."/>
            <person name="Pati A."/>
            <person name="Chen A."/>
            <person name="Palaniappan K."/>
            <person name="Land M."/>
            <person name="Hauser L."/>
            <person name="Chang Y.J."/>
            <person name="Jeffries C.D."/>
            <person name="Chain P."/>
            <person name="Saunders E."/>
            <person name="Detter J.C."/>
            <person name="Brettin T."/>
            <person name="Rohde M."/>
            <person name="Goker M."/>
            <person name="Spring S."/>
            <person name="Bristow J."/>
            <person name="Markowitz V."/>
            <person name="Hugenholtz P."/>
            <person name="Kyrpides N.C."/>
            <person name="Klenk H.P."/>
            <person name="Eisen J.A."/>
        </authorList>
    </citation>
    <scope>NUCLEOTIDE SEQUENCE [LARGE SCALE GENOMIC DNA]</scope>
    <source>
        <strain evidence="4">ATCC 49978 / DSM 6589 / Su883</strain>
    </source>
</reference>
<protein>
    <submittedName>
        <fullName evidence="3">PDZ/DHR/GLGF domain protein</fullName>
    </submittedName>
</protein>
<dbReference type="RefSeq" id="WP_012870153.1">
    <property type="nucleotide sequence ID" value="NC_013522.1"/>
</dbReference>
<dbReference type="InterPro" id="IPR036034">
    <property type="entry name" value="PDZ_sf"/>
</dbReference>
<dbReference type="OrthoDB" id="9781273at2"/>
<dbReference type="SMART" id="SM00228">
    <property type="entry name" value="PDZ"/>
    <property type="match status" value="2"/>
</dbReference>
<dbReference type="SUPFAM" id="SSF50156">
    <property type="entry name" value="PDZ domain-like"/>
    <property type="match status" value="2"/>
</dbReference>
<dbReference type="PANTHER" id="PTHR22939">
    <property type="entry name" value="SERINE PROTEASE FAMILY S1C HTRA-RELATED"/>
    <property type="match status" value="1"/>
</dbReference>
<dbReference type="EMBL" id="CP001818">
    <property type="protein sequence ID" value="ACZ19642.1"/>
    <property type="molecule type" value="Genomic_DNA"/>
</dbReference>
<dbReference type="GO" id="GO:0008236">
    <property type="term" value="F:serine-type peptidase activity"/>
    <property type="evidence" value="ECO:0007669"/>
    <property type="project" value="UniProtKB-KW"/>
</dbReference>
<dbReference type="AlphaFoldDB" id="D1B6K1"/>
<feature type="domain" description="PDZ" evidence="2">
    <location>
        <begin position="297"/>
        <end position="370"/>
    </location>
</feature>
<dbReference type="HOGENOM" id="CLU_694310_0_0_0"/>
<dbReference type="eggNOG" id="COG0265">
    <property type="taxonomic scope" value="Bacteria"/>
</dbReference>